<dbReference type="GO" id="GO:0071555">
    <property type="term" value="P:cell wall organization"/>
    <property type="evidence" value="ECO:0007669"/>
    <property type="project" value="TreeGrafter"/>
</dbReference>
<evidence type="ECO:0000256" key="2">
    <source>
        <dbReference type="ARBA" id="ARBA00007898"/>
    </source>
</evidence>
<evidence type="ECO:0000256" key="7">
    <source>
        <dbReference type="PIRSR" id="PIRSR602137-50"/>
    </source>
</evidence>
<evidence type="ECO:0000256" key="8">
    <source>
        <dbReference type="RuleBase" id="RU361140"/>
    </source>
</evidence>
<dbReference type="EMBL" id="QGDO01000002">
    <property type="protein sequence ID" value="PWJ43010.1"/>
    <property type="molecule type" value="Genomic_DNA"/>
</dbReference>
<keyword evidence="5 8" id="KW-0378">Hydrolase</keyword>
<dbReference type="Proteomes" id="UP000245535">
    <property type="component" value="Unassembled WGS sequence"/>
</dbReference>
<comment type="catalytic activity">
    <reaction evidence="1 8">
        <text>a beta-lactam + H2O = a substituted beta-amino acid</text>
        <dbReference type="Rhea" id="RHEA:20401"/>
        <dbReference type="ChEBI" id="CHEBI:15377"/>
        <dbReference type="ChEBI" id="CHEBI:35627"/>
        <dbReference type="ChEBI" id="CHEBI:140347"/>
        <dbReference type="EC" id="3.5.2.6"/>
    </reaction>
</comment>
<organism evidence="10 11">
    <name type="scientific">Sediminitomix flava</name>
    <dbReference type="NCBI Taxonomy" id="379075"/>
    <lineage>
        <taxon>Bacteria</taxon>
        <taxon>Pseudomonadati</taxon>
        <taxon>Bacteroidota</taxon>
        <taxon>Cytophagia</taxon>
        <taxon>Cytophagales</taxon>
        <taxon>Flammeovirgaceae</taxon>
        <taxon>Sediminitomix</taxon>
    </lineage>
</organism>
<dbReference type="GO" id="GO:0046677">
    <property type="term" value="P:response to antibiotic"/>
    <property type="evidence" value="ECO:0007669"/>
    <property type="project" value="UniProtKB-UniRule"/>
</dbReference>
<feature type="modified residue" description="N6-carboxylysine" evidence="7">
    <location>
        <position position="75"/>
    </location>
</feature>
<gene>
    <name evidence="10" type="ORF">BC781_102557</name>
</gene>
<evidence type="ECO:0000256" key="1">
    <source>
        <dbReference type="ARBA" id="ARBA00001526"/>
    </source>
</evidence>
<comment type="similarity">
    <text evidence="2 8">Belongs to the class-D beta-lactamase family.</text>
</comment>
<dbReference type="GO" id="GO:0017001">
    <property type="term" value="P:antibiotic catabolic process"/>
    <property type="evidence" value="ECO:0007669"/>
    <property type="project" value="InterPro"/>
</dbReference>
<dbReference type="EC" id="3.5.2.6" evidence="3 8"/>
<dbReference type="GO" id="GO:0005886">
    <property type="term" value="C:plasma membrane"/>
    <property type="evidence" value="ECO:0007669"/>
    <property type="project" value="TreeGrafter"/>
</dbReference>
<dbReference type="InterPro" id="IPR050515">
    <property type="entry name" value="Beta-lactam/transpept"/>
</dbReference>
<evidence type="ECO:0000256" key="5">
    <source>
        <dbReference type="ARBA" id="ARBA00022801"/>
    </source>
</evidence>
<dbReference type="AlphaFoldDB" id="A0A315ZCG5"/>
<dbReference type="PANTHER" id="PTHR30627:SF6">
    <property type="entry name" value="BETA-LACTAMASE YBXI-RELATED"/>
    <property type="match status" value="1"/>
</dbReference>
<evidence type="ECO:0000256" key="6">
    <source>
        <dbReference type="ARBA" id="ARBA00023251"/>
    </source>
</evidence>
<dbReference type="InterPro" id="IPR002137">
    <property type="entry name" value="Beta-lactam_class-D_AS"/>
</dbReference>
<dbReference type="Pfam" id="PF00905">
    <property type="entry name" value="Transpeptidase"/>
    <property type="match status" value="1"/>
</dbReference>
<dbReference type="SUPFAM" id="SSF56601">
    <property type="entry name" value="beta-lactamase/transpeptidase-like"/>
    <property type="match status" value="1"/>
</dbReference>
<comment type="caution">
    <text evidence="10">The sequence shown here is derived from an EMBL/GenBank/DDBJ whole genome shotgun (WGS) entry which is preliminary data.</text>
</comment>
<dbReference type="GO" id="GO:0008800">
    <property type="term" value="F:beta-lactamase activity"/>
    <property type="evidence" value="ECO:0007669"/>
    <property type="project" value="UniProtKB-UniRule"/>
</dbReference>
<evidence type="ECO:0000313" key="10">
    <source>
        <dbReference type="EMBL" id="PWJ43010.1"/>
    </source>
</evidence>
<name>A0A315ZCG5_SEDFL</name>
<evidence type="ECO:0000259" key="9">
    <source>
        <dbReference type="Pfam" id="PF00905"/>
    </source>
</evidence>
<keyword evidence="6 8" id="KW-0046">Antibiotic resistance</keyword>
<dbReference type="InterPro" id="IPR001460">
    <property type="entry name" value="PCN-bd_Tpept"/>
</dbReference>
<sequence length="271" mass="31543">MRFSFLVLFVLPFFSCSHENTNEQSNEIIVTKFQELLDSAKLEGAILIYDLDQNKYYTSDSEKAKIGSLPASTFKIPNSIIALETGVVENDSTLFKWNGEKRAMKIWEQDLIFRNAFHYSCVPCYQEIAREIGVKRMNEYLDKLDYGNMEVDSSNIDLFWLRGNSKISPFQQIDFLKRFYQSELPISSRTEVIMKKIMIIEENSAYQLSGKTGWSTDKNINNGWFVGYIKKGNKVYFFANNVQPKPEFDMKNFSSVRKKLVFQALEHLKIL</sequence>
<dbReference type="NCBIfam" id="NF012161">
    <property type="entry name" value="bla_class_D_main"/>
    <property type="match status" value="1"/>
</dbReference>
<dbReference type="GO" id="GO:0008658">
    <property type="term" value="F:penicillin binding"/>
    <property type="evidence" value="ECO:0007669"/>
    <property type="project" value="InterPro"/>
</dbReference>
<dbReference type="OrthoDB" id="9762883at2"/>
<dbReference type="PANTHER" id="PTHR30627">
    <property type="entry name" value="PEPTIDOGLYCAN D,D-TRANSPEPTIDASE"/>
    <property type="match status" value="1"/>
</dbReference>
<proteinExistence type="inferred from homology"/>
<feature type="active site" description="Acyl-ester intermediate" evidence="7">
    <location>
        <position position="72"/>
    </location>
</feature>
<evidence type="ECO:0000313" key="11">
    <source>
        <dbReference type="Proteomes" id="UP000245535"/>
    </source>
</evidence>
<evidence type="ECO:0000256" key="4">
    <source>
        <dbReference type="ARBA" id="ARBA00022729"/>
    </source>
</evidence>
<reference evidence="10 11" key="1">
    <citation type="submission" date="2018-03" db="EMBL/GenBank/DDBJ databases">
        <title>Genomic Encyclopedia of Archaeal and Bacterial Type Strains, Phase II (KMG-II): from individual species to whole genera.</title>
        <authorList>
            <person name="Goeker M."/>
        </authorList>
    </citation>
    <scope>NUCLEOTIDE SEQUENCE [LARGE SCALE GENOMIC DNA]</scope>
    <source>
        <strain evidence="10 11">DSM 28229</strain>
    </source>
</reference>
<protein>
    <recommendedName>
        <fullName evidence="3 8">Beta-lactamase</fullName>
        <ecNumber evidence="3 8">3.5.2.6</ecNumber>
    </recommendedName>
</protein>
<keyword evidence="4" id="KW-0732">Signal</keyword>
<keyword evidence="11" id="KW-1185">Reference proteome</keyword>
<evidence type="ECO:0000256" key="3">
    <source>
        <dbReference type="ARBA" id="ARBA00012865"/>
    </source>
</evidence>
<dbReference type="InterPro" id="IPR012338">
    <property type="entry name" value="Beta-lactam/transpept-like"/>
</dbReference>
<dbReference type="RefSeq" id="WP_109617190.1">
    <property type="nucleotide sequence ID" value="NZ_QGDO01000002.1"/>
</dbReference>
<dbReference type="PROSITE" id="PS00337">
    <property type="entry name" value="BETA_LACTAMASE_D"/>
    <property type="match status" value="1"/>
</dbReference>
<accession>A0A315ZCG5</accession>
<dbReference type="Gene3D" id="3.40.710.10">
    <property type="entry name" value="DD-peptidase/beta-lactamase superfamily"/>
    <property type="match status" value="1"/>
</dbReference>
<feature type="domain" description="Penicillin-binding protein transpeptidase" evidence="9">
    <location>
        <begin position="69"/>
        <end position="257"/>
    </location>
</feature>